<dbReference type="EMBL" id="KN122248">
    <property type="protein sequence ID" value="KFO31715.1"/>
    <property type="molecule type" value="Genomic_DNA"/>
</dbReference>
<feature type="compositionally biased region" description="Basic and acidic residues" evidence="1">
    <location>
        <begin position="64"/>
        <end position="74"/>
    </location>
</feature>
<protein>
    <submittedName>
        <fullName evidence="2">Uncharacterized protein</fullName>
    </submittedName>
</protein>
<dbReference type="Proteomes" id="UP000028990">
    <property type="component" value="Unassembled WGS sequence"/>
</dbReference>
<dbReference type="AlphaFoldDB" id="A0A091DNA0"/>
<name>A0A091DNA0_FUKDA</name>
<proteinExistence type="predicted"/>
<dbReference type="STRING" id="885580.ENSFDAP00000003125"/>
<dbReference type="InterPro" id="IPR027814">
    <property type="entry name" value="DUF4562"/>
</dbReference>
<accession>A0A091DNA0</accession>
<reference evidence="2 3" key="1">
    <citation type="submission" date="2013-11" db="EMBL/GenBank/DDBJ databases">
        <title>The Damaraland mole rat (Fukomys damarensis) genome and evolution of African mole rats.</title>
        <authorList>
            <person name="Gladyshev V.N."/>
            <person name="Fang X."/>
        </authorList>
    </citation>
    <scope>NUCLEOTIDE SEQUENCE [LARGE SCALE GENOMIC DNA]</scope>
    <source>
        <tissue evidence="2">Liver</tissue>
    </source>
</reference>
<evidence type="ECO:0000313" key="2">
    <source>
        <dbReference type="EMBL" id="KFO31715.1"/>
    </source>
</evidence>
<dbReference type="PANTHER" id="PTHR34833:SF1">
    <property type="entry name" value="GENE, 17359-RELATED"/>
    <property type="match status" value="1"/>
</dbReference>
<dbReference type="Pfam" id="PF15123">
    <property type="entry name" value="DUF4562"/>
    <property type="match status" value="1"/>
</dbReference>
<sequence>MRPILWAPDGSPLPPLSSKHGELSLDAFDKLTHRYQNPWQPNPSVLDQQGRYSRAFLAWHMGDYEDPHQRDSKRATLTRQSKSPPRKPQPPKLPRLPTENEVRVGRL</sequence>
<gene>
    <name evidence="2" type="ORF">H920_06914</name>
</gene>
<evidence type="ECO:0000256" key="1">
    <source>
        <dbReference type="SAM" id="MobiDB-lite"/>
    </source>
</evidence>
<dbReference type="PANTHER" id="PTHR34833">
    <property type="entry name" value="GENE, 17359-RELATED"/>
    <property type="match status" value="1"/>
</dbReference>
<organism evidence="2 3">
    <name type="scientific">Fukomys damarensis</name>
    <name type="common">Damaraland mole rat</name>
    <name type="synonym">Cryptomys damarensis</name>
    <dbReference type="NCBI Taxonomy" id="885580"/>
    <lineage>
        <taxon>Eukaryota</taxon>
        <taxon>Metazoa</taxon>
        <taxon>Chordata</taxon>
        <taxon>Craniata</taxon>
        <taxon>Vertebrata</taxon>
        <taxon>Euteleostomi</taxon>
        <taxon>Mammalia</taxon>
        <taxon>Eutheria</taxon>
        <taxon>Euarchontoglires</taxon>
        <taxon>Glires</taxon>
        <taxon>Rodentia</taxon>
        <taxon>Hystricomorpha</taxon>
        <taxon>Bathyergidae</taxon>
        <taxon>Fukomys</taxon>
    </lineage>
</organism>
<feature type="compositionally biased region" description="Basic and acidic residues" evidence="1">
    <location>
        <begin position="98"/>
        <end position="107"/>
    </location>
</feature>
<feature type="region of interest" description="Disordered" evidence="1">
    <location>
        <begin position="64"/>
        <end position="107"/>
    </location>
</feature>
<evidence type="ECO:0000313" key="3">
    <source>
        <dbReference type="Proteomes" id="UP000028990"/>
    </source>
</evidence>
<keyword evidence="3" id="KW-1185">Reference proteome</keyword>